<dbReference type="InterPro" id="IPR052413">
    <property type="entry name" value="SUR7_domain"/>
</dbReference>
<feature type="compositionally biased region" description="Polar residues" evidence="1">
    <location>
        <begin position="435"/>
        <end position="450"/>
    </location>
</feature>
<keyword evidence="2" id="KW-0472">Membrane</keyword>
<keyword evidence="2" id="KW-1133">Transmembrane helix</keyword>
<dbReference type="PANTHER" id="PTHR28019">
    <property type="entry name" value="CELL MEMBRANE PROTEIN YLR413W-RELATED"/>
    <property type="match status" value="1"/>
</dbReference>
<evidence type="ECO:0000313" key="3">
    <source>
        <dbReference type="EMBL" id="KAF7712808.1"/>
    </source>
</evidence>
<dbReference type="GO" id="GO:0005886">
    <property type="term" value="C:plasma membrane"/>
    <property type="evidence" value="ECO:0007669"/>
    <property type="project" value="InterPro"/>
</dbReference>
<gene>
    <name evidence="3" type="ORF">PECM_002048</name>
</gene>
<feature type="transmembrane region" description="Helical" evidence="2">
    <location>
        <begin position="280"/>
        <end position="303"/>
    </location>
</feature>
<name>A0A8J8VWD0_9EURO</name>
<comment type="caution">
    <text evidence="3">The sequence shown here is derived from an EMBL/GenBank/DDBJ whole genome shotgun (WGS) entry which is preliminary data.</text>
</comment>
<feature type="transmembrane region" description="Helical" evidence="2">
    <location>
        <begin position="338"/>
        <end position="368"/>
    </location>
</feature>
<sequence length="456" mass="49672">MFHMGRFWADSLVTSHAAPDDILHAQSSCPKLQFSQGSGTLPLVQLKICLFLTYSGLALGIKAIGLKVHLFGESTVYASLENLGYPPICRYLGNGLRGGLNRPSPVPHRNRHAMVDGTGVAGESQRSLPAFQHTASDTPQARRRPFTVHWHRALRSLLYLIALVFVILVIIGNISDKPVLRSTYFLYLDLSNIIPLSVPNAVFINSIAQSIGLHDFYTVGLWGFCEGYNGEGITSCSKPKALYAFDPVEIIVSELLSGASIALPSEISQPLNLARTASHWMYGLFITSAVLNFVMIFLSPLAVSSRPPQAIKYLGDHELAPAIRLPHRRQRFVWLRSFPFVFLSFFAALVTIAGSVIATVMFTIFANVFSNADPNLNISAHVGVQMMAFMWVASGFSLIAFILQLGSCCAACCGGRKVQKRLQARGMSLHEKRSPSGSDPGTSEASQAETATRGGK</sequence>
<accession>A0A8J8VWD0</accession>
<keyword evidence="4" id="KW-1185">Reference proteome</keyword>
<evidence type="ECO:0000256" key="2">
    <source>
        <dbReference type="SAM" id="Phobius"/>
    </source>
</evidence>
<dbReference type="AlphaFoldDB" id="A0A8J8VWD0"/>
<dbReference type="GO" id="GO:0031505">
    <property type="term" value="P:fungal-type cell wall organization"/>
    <property type="evidence" value="ECO:0007669"/>
    <property type="project" value="TreeGrafter"/>
</dbReference>
<keyword evidence="2" id="KW-0812">Transmembrane</keyword>
<proteinExistence type="predicted"/>
<dbReference type="PANTHER" id="PTHR28019:SF2">
    <property type="entry name" value="CELL MEMBRANE PROTEIN YLR413W-RELATED"/>
    <property type="match status" value="1"/>
</dbReference>
<feature type="transmembrane region" description="Helical" evidence="2">
    <location>
        <begin position="157"/>
        <end position="175"/>
    </location>
</feature>
<evidence type="ECO:0000313" key="4">
    <source>
        <dbReference type="Proteomes" id="UP000631181"/>
    </source>
</evidence>
<dbReference type="OrthoDB" id="2327445at2759"/>
<reference evidence="3" key="1">
    <citation type="journal article" date="2020" name="Front. Microbiol.">
        <title>Gene regulatory networks of Penicillium echinulatum 2HH and Penicillium oxalicum 114-2 inferred by a computational biology approach.</title>
        <authorList>
            <person name="Lenz A.R."/>
            <person name="Galan-Vasquez E."/>
            <person name="Balbinot E."/>
            <person name="De Abreu F.P."/>
            <person name="De Oliveira N.S."/>
            <person name="Da Rosa L.O."/>
            <person name="De Avila E Silva S."/>
            <person name="Camassola M."/>
            <person name="Dillon A.J.P."/>
            <person name="Perez-Rueda E."/>
        </authorList>
    </citation>
    <scope>NUCLEOTIDE SEQUENCE</scope>
    <source>
        <strain evidence="3">S1M29</strain>
    </source>
</reference>
<dbReference type="EMBL" id="WIWV01000149">
    <property type="protein sequence ID" value="KAF7712808.1"/>
    <property type="molecule type" value="Genomic_DNA"/>
</dbReference>
<feature type="transmembrane region" description="Helical" evidence="2">
    <location>
        <begin position="388"/>
        <end position="413"/>
    </location>
</feature>
<dbReference type="Proteomes" id="UP000631181">
    <property type="component" value="Unassembled WGS sequence"/>
</dbReference>
<evidence type="ECO:0000256" key="1">
    <source>
        <dbReference type="SAM" id="MobiDB-lite"/>
    </source>
</evidence>
<protein>
    <recommendedName>
        <fullName evidence="5">Integral membrane protein</fullName>
    </recommendedName>
</protein>
<dbReference type="Pfam" id="PF06687">
    <property type="entry name" value="SUR7"/>
    <property type="match status" value="1"/>
</dbReference>
<evidence type="ECO:0008006" key="5">
    <source>
        <dbReference type="Google" id="ProtNLM"/>
    </source>
</evidence>
<feature type="region of interest" description="Disordered" evidence="1">
    <location>
        <begin position="428"/>
        <end position="456"/>
    </location>
</feature>
<dbReference type="InterPro" id="IPR009571">
    <property type="entry name" value="SUR7/Rim9-like_fungi"/>
</dbReference>
<dbReference type="GO" id="GO:0051285">
    <property type="term" value="C:cell cortex of cell tip"/>
    <property type="evidence" value="ECO:0007669"/>
    <property type="project" value="TreeGrafter"/>
</dbReference>
<organism evidence="3 4">
    <name type="scientific">Penicillium ucsense</name>
    <dbReference type="NCBI Taxonomy" id="2839758"/>
    <lineage>
        <taxon>Eukaryota</taxon>
        <taxon>Fungi</taxon>
        <taxon>Dikarya</taxon>
        <taxon>Ascomycota</taxon>
        <taxon>Pezizomycotina</taxon>
        <taxon>Eurotiomycetes</taxon>
        <taxon>Eurotiomycetidae</taxon>
        <taxon>Eurotiales</taxon>
        <taxon>Aspergillaceae</taxon>
        <taxon>Penicillium</taxon>
    </lineage>
</organism>